<dbReference type="GO" id="GO:0003714">
    <property type="term" value="F:transcription corepressor activity"/>
    <property type="evidence" value="ECO:0007669"/>
    <property type="project" value="TreeGrafter"/>
</dbReference>
<keyword evidence="8" id="KW-0472">Membrane</keyword>
<dbReference type="GO" id="GO:0010629">
    <property type="term" value="P:negative regulation of gene expression"/>
    <property type="evidence" value="ECO:0007669"/>
    <property type="project" value="TreeGrafter"/>
</dbReference>
<dbReference type="KEGG" id="lak:106160698"/>
<dbReference type="InParanoid" id="A0A1S3I618"/>
<feature type="region of interest" description="Disordered" evidence="7">
    <location>
        <begin position="49"/>
        <end position="79"/>
    </location>
</feature>
<dbReference type="GeneID" id="106160698"/>
<dbReference type="OMA" id="QDINDRN"/>
<dbReference type="PANTHER" id="PTHR14453:SF67">
    <property type="entry name" value="POLY [ADP-RIBOSE] POLYMERASE"/>
    <property type="match status" value="1"/>
</dbReference>
<dbReference type="PROSITE" id="PS51059">
    <property type="entry name" value="PARP_CATALYTIC"/>
    <property type="match status" value="1"/>
</dbReference>
<proteinExistence type="predicted"/>
<evidence type="ECO:0000256" key="8">
    <source>
        <dbReference type="SAM" id="Phobius"/>
    </source>
</evidence>
<evidence type="ECO:0000313" key="10">
    <source>
        <dbReference type="Proteomes" id="UP000085678"/>
    </source>
</evidence>
<feature type="transmembrane region" description="Helical" evidence="8">
    <location>
        <begin position="6"/>
        <end position="29"/>
    </location>
</feature>
<dbReference type="GO" id="GO:0005737">
    <property type="term" value="C:cytoplasm"/>
    <property type="evidence" value="ECO:0007669"/>
    <property type="project" value="TreeGrafter"/>
</dbReference>
<dbReference type="Pfam" id="PF18102">
    <property type="entry name" value="DTC"/>
    <property type="match status" value="1"/>
</dbReference>
<gene>
    <name evidence="11" type="primary">LOC106160698</name>
</gene>
<evidence type="ECO:0000256" key="3">
    <source>
        <dbReference type="ARBA" id="ARBA00022679"/>
    </source>
</evidence>
<keyword evidence="3 6" id="KW-0808">Transferase</keyword>
<sequence>MYSSLIHVHAYILINISDIYISIILRFGYPDPGYLQRVQEELKAKGIEEEQGEVQQPPVDHQQNKYEKPSHSSNTIDLPSHWSPMPSGKVVDIIKLKPTDPDFKRVAGSISLGNFRLSNMKIYRIQNSDLFQRFMAKEKSIRENFSQGSIIESALWHGTREHEMDHISKYGVLPHYNSHMGHHGNGVYFSVSAEKCSRVCQAVYPSGKKHMIKCRVLTGEYMKGSAWMKSPPVRPGSADTFDSVVDSVSDPSVFVIFSAVQIYPEYWITFT</sequence>
<dbReference type="PANTHER" id="PTHR14453">
    <property type="entry name" value="PARP/ZINC FINGER CCCH TYPE DOMAIN CONTAINING PROTEIN"/>
    <property type="match status" value="1"/>
</dbReference>
<keyword evidence="10" id="KW-1185">Reference proteome</keyword>
<keyword evidence="4 6" id="KW-0520">NAD</keyword>
<organism evidence="10 11">
    <name type="scientific">Lingula anatina</name>
    <name type="common">Brachiopod</name>
    <name type="synonym">Lingula unguis</name>
    <dbReference type="NCBI Taxonomy" id="7574"/>
    <lineage>
        <taxon>Eukaryota</taxon>
        <taxon>Metazoa</taxon>
        <taxon>Spiralia</taxon>
        <taxon>Lophotrochozoa</taxon>
        <taxon>Brachiopoda</taxon>
        <taxon>Linguliformea</taxon>
        <taxon>Lingulata</taxon>
        <taxon>Lingulida</taxon>
        <taxon>Linguloidea</taxon>
        <taxon>Lingulidae</taxon>
        <taxon>Lingula</taxon>
    </lineage>
</organism>
<keyword evidence="2 6" id="KW-0328">Glycosyltransferase</keyword>
<feature type="domain" description="PARP catalytic" evidence="9">
    <location>
        <begin position="78"/>
        <end position="271"/>
    </location>
</feature>
<keyword evidence="8" id="KW-0812">Transmembrane</keyword>
<evidence type="ECO:0000259" key="9">
    <source>
        <dbReference type="PROSITE" id="PS51059"/>
    </source>
</evidence>
<evidence type="ECO:0000256" key="7">
    <source>
        <dbReference type="SAM" id="MobiDB-lite"/>
    </source>
</evidence>
<evidence type="ECO:0000256" key="2">
    <source>
        <dbReference type="ARBA" id="ARBA00022676"/>
    </source>
</evidence>
<accession>A0A1S3I618</accession>
<reference evidence="11" key="1">
    <citation type="submission" date="2025-08" db="UniProtKB">
        <authorList>
            <consortium name="RefSeq"/>
        </authorList>
    </citation>
    <scope>IDENTIFICATION</scope>
    <source>
        <tissue evidence="11">Gonads</tissue>
    </source>
</reference>
<protein>
    <recommendedName>
        <fullName evidence="6">Poly [ADP-ribose] polymerase</fullName>
        <shortName evidence="6">PARP</shortName>
        <ecNumber evidence="6">2.4.2.-</ecNumber>
    </recommendedName>
</protein>
<dbReference type="RefSeq" id="XP_013392819.1">
    <property type="nucleotide sequence ID" value="XM_013537365.2"/>
</dbReference>
<evidence type="ECO:0000256" key="1">
    <source>
        <dbReference type="ARBA" id="ARBA00004123"/>
    </source>
</evidence>
<evidence type="ECO:0000256" key="4">
    <source>
        <dbReference type="ARBA" id="ARBA00023027"/>
    </source>
</evidence>
<dbReference type="Pfam" id="PF00644">
    <property type="entry name" value="PARP"/>
    <property type="match status" value="1"/>
</dbReference>
<dbReference type="Proteomes" id="UP000085678">
    <property type="component" value="Unplaced"/>
</dbReference>
<dbReference type="Gene3D" id="3.90.228.10">
    <property type="match status" value="1"/>
</dbReference>
<dbReference type="GO" id="GO:0005634">
    <property type="term" value="C:nucleus"/>
    <property type="evidence" value="ECO:0007669"/>
    <property type="project" value="UniProtKB-SubCell"/>
</dbReference>
<evidence type="ECO:0000256" key="5">
    <source>
        <dbReference type="ARBA" id="ARBA00023242"/>
    </source>
</evidence>
<comment type="subcellular location">
    <subcellularLocation>
        <location evidence="1">Nucleus</location>
    </subcellularLocation>
</comment>
<dbReference type="GO" id="GO:0003950">
    <property type="term" value="F:NAD+ poly-ADP-ribosyltransferase activity"/>
    <property type="evidence" value="ECO:0007669"/>
    <property type="project" value="UniProtKB-UniRule"/>
</dbReference>
<dbReference type="InterPro" id="IPR012317">
    <property type="entry name" value="Poly(ADP-ribose)pol_cat_dom"/>
</dbReference>
<dbReference type="OrthoDB" id="10657898at2759"/>
<dbReference type="AlphaFoldDB" id="A0A1S3I618"/>
<dbReference type="InterPro" id="IPR039396">
    <property type="entry name" value="Deltex_C"/>
</dbReference>
<dbReference type="EC" id="2.4.2.-" evidence="6"/>
<dbReference type="SUPFAM" id="SSF56399">
    <property type="entry name" value="ADP-ribosylation"/>
    <property type="match status" value="1"/>
</dbReference>
<keyword evidence="5" id="KW-0539">Nucleus</keyword>
<dbReference type="InterPro" id="IPR052056">
    <property type="entry name" value="Mono-ARTD/PARP"/>
</dbReference>
<keyword evidence="8" id="KW-1133">Transmembrane helix</keyword>
<evidence type="ECO:0000313" key="11">
    <source>
        <dbReference type="RefSeq" id="XP_013392819.1"/>
    </source>
</evidence>
<evidence type="ECO:0000256" key="6">
    <source>
        <dbReference type="RuleBase" id="RU362114"/>
    </source>
</evidence>
<name>A0A1S3I618_LINAN</name>